<feature type="compositionally biased region" description="Basic and acidic residues" evidence="1">
    <location>
        <begin position="12"/>
        <end position="37"/>
    </location>
</feature>
<protein>
    <submittedName>
        <fullName evidence="2">Uncharacterized protein</fullName>
    </submittedName>
</protein>
<name>A0A371H8F9_MUCPR</name>
<gene>
    <name evidence="2" type="ORF">CR513_18074</name>
</gene>
<keyword evidence="3" id="KW-1185">Reference proteome</keyword>
<reference evidence="2" key="1">
    <citation type="submission" date="2018-05" db="EMBL/GenBank/DDBJ databases">
        <title>Draft genome of Mucuna pruriens seed.</title>
        <authorList>
            <person name="Nnadi N.E."/>
            <person name="Vos R."/>
            <person name="Hasami M.H."/>
            <person name="Devisetty U.K."/>
            <person name="Aguiy J.C."/>
        </authorList>
    </citation>
    <scope>NUCLEOTIDE SEQUENCE [LARGE SCALE GENOMIC DNA]</scope>
    <source>
        <strain evidence="2">JCA_2017</strain>
    </source>
</reference>
<organism evidence="2 3">
    <name type="scientific">Mucuna pruriens</name>
    <name type="common">Velvet bean</name>
    <name type="synonym">Dolichos pruriens</name>
    <dbReference type="NCBI Taxonomy" id="157652"/>
    <lineage>
        <taxon>Eukaryota</taxon>
        <taxon>Viridiplantae</taxon>
        <taxon>Streptophyta</taxon>
        <taxon>Embryophyta</taxon>
        <taxon>Tracheophyta</taxon>
        <taxon>Spermatophyta</taxon>
        <taxon>Magnoliopsida</taxon>
        <taxon>eudicotyledons</taxon>
        <taxon>Gunneridae</taxon>
        <taxon>Pentapetalae</taxon>
        <taxon>rosids</taxon>
        <taxon>fabids</taxon>
        <taxon>Fabales</taxon>
        <taxon>Fabaceae</taxon>
        <taxon>Papilionoideae</taxon>
        <taxon>50 kb inversion clade</taxon>
        <taxon>NPAAA clade</taxon>
        <taxon>indigoferoid/millettioid clade</taxon>
        <taxon>Phaseoleae</taxon>
        <taxon>Mucuna</taxon>
    </lineage>
</organism>
<feature type="region of interest" description="Disordered" evidence="1">
    <location>
        <begin position="56"/>
        <end position="84"/>
    </location>
</feature>
<feature type="region of interest" description="Disordered" evidence="1">
    <location>
        <begin position="1"/>
        <end position="37"/>
    </location>
</feature>
<accession>A0A371H8F9</accession>
<proteinExistence type="predicted"/>
<feature type="compositionally biased region" description="Polar residues" evidence="1">
    <location>
        <begin position="1"/>
        <end position="10"/>
    </location>
</feature>
<dbReference type="AlphaFoldDB" id="A0A371H8F9"/>
<comment type="caution">
    <text evidence="2">The sequence shown here is derived from an EMBL/GenBank/DDBJ whole genome shotgun (WGS) entry which is preliminary data.</text>
</comment>
<evidence type="ECO:0000313" key="3">
    <source>
        <dbReference type="Proteomes" id="UP000257109"/>
    </source>
</evidence>
<dbReference type="EMBL" id="QJKJ01003333">
    <property type="protein sequence ID" value="RDX98943.1"/>
    <property type="molecule type" value="Genomic_DNA"/>
</dbReference>
<sequence>MSITRNQARSNSRKEEERSKGQARLTEEARKRQEEIRRAEEREAWLREQLKLLKSAEGNFNPPPPQVAWGQSFSEQIDETPIPP</sequence>
<dbReference type="Proteomes" id="UP000257109">
    <property type="component" value="Unassembled WGS sequence"/>
</dbReference>
<feature type="non-terminal residue" evidence="2">
    <location>
        <position position="1"/>
    </location>
</feature>
<evidence type="ECO:0000256" key="1">
    <source>
        <dbReference type="SAM" id="MobiDB-lite"/>
    </source>
</evidence>
<evidence type="ECO:0000313" key="2">
    <source>
        <dbReference type="EMBL" id="RDX98943.1"/>
    </source>
</evidence>